<dbReference type="NCBIfam" id="TIGR00481">
    <property type="entry name" value="YbhB/YbcL family Raf kinase inhibitor-like protein"/>
    <property type="match status" value="1"/>
</dbReference>
<dbReference type="OrthoDB" id="9797506at2"/>
<dbReference type="RefSeq" id="WP_092590818.1">
    <property type="nucleotide sequence ID" value="NZ_FMWL01000008.1"/>
</dbReference>
<dbReference type="InterPro" id="IPR008914">
    <property type="entry name" value="PEBP"/>
</dbReference>
<dbReference type="Gene3D" id="3.90.280.10">
    <property type="entry name" value="PEBP-like"/>
    <property type="match status" value="1"/>
</dbReference>
<dbReference type="Pfam" id="PF01161">
    <property type="entry name" value="PBP"/>
    <property type="match status" value="1"/>
</dbReference>
<evidence type="ECO:0008006" key="3">
    <source>
        <dbReference type="Google" id="ProtNLM"/>
    </source>
</evidence>
<evidence type="ECO:0000313" key="2">
    <source>
        <dbReference type="Proteomes" id="UP000199208"/>
    </source>
</evidence>
<proteinExistence type="predicted"/>
<dbReference type="CDD" id="cd00865">
    <property type="entry name" value="PEBP_bact_arch"/>
    <property type="match status" value="1"/>
</dbReference>
<name>A0A1G5RZW7_9FIRM</name>
<organism evidence="1 2">
    <name type="scientific">Acidaminobacter hydrogenoformans DSM 2784</name>
    <dbReference type="NCBI Taxonomy" id="1120920"/>
    <lineage>
        <taxon>Bacteria</taxon>
        <taxon>Bacillati</taxon>
        <taxon>Bacillota</taxon>
        <taxon>Clostridia</taxon>
        <taxon>Peptostreptococcales</taxon>
        <taxon>Acidaminobacteraceae</taxon>
        <taxon>Acidaminobacter</taxon>
    </lineage>
</organism>
<evidence type="ECO:0000313" key="1">
    <source>
        <dbReference type="EMBL" id="SCZ79662.1"/>
    </source>
</evidence>
<dbReference type="AlphaFoldDB" id="A0A1G5RZW7"/>
<accession>A0A1G5RZW7</accession>
<keyword evidence="2" id="KW-1185">Reference proteome</keyword>
<dbReference type="PANTHER" id="PTHR30289">
    <property type="entry name" value="UNCHARACTERIZED PROTEIN YBCL-RELATED"/>
    <property type="match status" value="1"/>
</dbReference>
<dbReference type="STRING" id="1120920.SAMN03080599_01877"/>
<dbReference type="Proteomes" id="UP000199208">
    <property type="component" value="Unassembled WGS sequence"/>
</dbReference>
<gene>
    <name evidence="1" type="ORF">SAMN03080599_01877</name>
</gene>
<dbReference type="InterPro" id="IPR036610">
    <property type="entry name" value="PEBP-like_sf"/>
</dbReference>
<dbReference type="InterPro" id="IPR005247">
    <property type="entry name" value="YbhB_YbcL/LppC-like"/>
</dbReference>
<dbReference type="EMBL" id="FMWL01000008">
    <property type="protein sequence ID" value="SCZ79662.1"/>
    <property type="molecule type" value="Genomic_DNA"/>
</dbReference>
<reference evidence="1 2" key="1">
    <citation type="submission" date="2016-10" db="EMBL/GenBank/DDBJ databases">
        <authorList>
            <person name="de Groot N.N."/>
        </authorList>
    </citation>
    <scope>NUCLEOTIDE SEQUENCE [LARGE SCALE GENOMIC DNA]</scope>
    <source>
        <strain evidence="1 2">DSM 2784</strain>
    </source>
</reference>
<dbReference type="SUPFAM" id="SSF49777">
    <property type="entry name" value="PEBP-like"/>
    <property type="match status" value="1"/>
</dbReference>
<protein>
    <recommendedName>
        <fullName evidence="3">Phospholipid-binding protein, PBP family</fullName>
    </recommendedName>
</protein>
<sequence>MKISSTGIVNGKIEDRFGKRGNEFFEGKIATRSLPFKIEAAPVGTRSFAFVLEDKDAVPVCGYSWIHWVGANLTRGEVAENESRMATDFVQGATSWSGLIYKMDRLATSFYGGMAPPDKAHVYELHVYALDTLLELEPGFYMNELYKQMEGHILGCATLKGVYDA</sequence>
<dbReference type="PANTHER" id="PTHR30289:SF1">
    <property type="entry name" value="PEBP (PHOSPHATIDYLETHANOLAMINE-BINDING PROTEIN) FAMILY PROTEIN"/>
    <property type="match status" value="1"/>
</dbReference>